<name>A0A643F8M3_IDEDE</name>
<evidence type="ECO:0000313" key="2">
    <source>
        <dbReference type="Proteomes" id="UP000430120"/>
    </source>
</evidence>
<evidence type="ECO:0000313" key="1">
    <source>
        <dbReference type="EMBL" id="KAB0575746.1"/>
    </source>
</evidence>
<dbReference type="RefSeq" id="WP_151125536.1">
    <property type="nucleotide sequence ID" value="NZ_CP088081.1"/>
</dbReference>
<dbReference type="EMBL" id="VZPB01000061">
    <property type="protein sequence ID" value="KAB0575746.1"/>
    <property type="molecule type" value="Genomic_DNA"/>
</dbReference>
<dbReference type="Proteomes" id="UP000430120">
    <property type="component" value="Unassembled WGS sequence"/>
</dbReference>
<reference evidence="1 2" key="1">
    <citation type="submission" date="2019-09" db="EMBL/GenBank/DDBJ databases">
        <title>Draft genome sequences of 48 bacterial type strains from the CCUG.</title>
        <authorList>
            <person name="Tunovic T."/>
            <person name="Pineiro-Iglesias B."/>
            <person name="Unosson C."/>
            <person name="Inganas E."/>
            <person name="Ohlen M."/>
            <person name="Cardew S."/>
            <person name="Jensie-Markopoulos S."/>
            <person name="Salva-Serra F."/>
            <person name="Jaen-Luchoro D."/>
            <person name="Karlsson R."/>
            <person name="Svensson-Stadler L."/>
            <person name="Chun J."/>
            <person name="Moore E."/>
        </authorList>
    </citation>
    <scope>NUCLEOTIDE SEQUENCE [LARGE SCALE GENOMIC DNA]</scope>
    <source>
        <strain evidence="1 2">CCUG 30977</strain>
    </source>
</reference>
<dbReference type="AlphaFoldDB" id="A0A643F8M3"/>
<evidence type="ECO:0008006" key="3">
    <source>
        <dbReference type="Google" id="ProtNLM"/>
    </source>
</evidence>
<organism evidence="1 2">
    <name type="scientific">Ideonella dechloratans</name>
    <dbReference type="NCBI Taxonomy" id="36863"/>
    <lineage>
        <taxon>Bacteria</taxon>
        <taxon>Pseudomonadati</taxon>
        <taxon>Pseudomonadota</taxon>
        <taxon>Betaproteobacteria</taxon>
        <taxon>Burkholderiales</taxon>
        <taxon>Sphaerotilaceae</taxon>
        <taxon>Ideonella</taxon>
    </lineage>
</organism>
<dbReference type="OrthoDB" id="8525483at2"/>
<proteinExistence type="predicted"/>
<sequence>MPDPIAALTDLVLPALTARFVLLANHVLTAAPVAPERLKPHAGRVLKVEVEGWTGPLPPPPPLALRITPAGLFEAADEAGAAPDADLRLRLDASRPLDAARRLAGGELPPVQIEGDAAFAADVNWVVGNVRWDIAADLERVMGPGLAEGLSQAGSQALGVLRQMAQGVAGSMQRP</sequence>
<gene>
    <name evidence="1" type="ORF">F7Q92_18305</name>
</gene>
<keyword evidence="2" id="KW-1185">Reference proteome</keyword>
<comment type="caution">
    <text evidence="1">The sequence shown here is derived from an EMBL/GenBank/DDBJ whole genome shotgun (WGS) entry which is preliminary data.</text>
</comment>
<accession>A0A643F8M3</accession>
<protein>
    <recommendedName>
        <fullName evidence="3">Ubiquinone biosynthesis protein UbiJ</fullName>
    </recommendedName>
</protein>